<dbReference type="EMBL" id="CM000127">
    <property type="protein sequence ID" value="EEC73127.1"/>
    <property type="molecule type" value="Genomic_DNA"/>
</dbReference>
<evidence type="ECO:0000313" key="2">
    <source>
        <dbReference type="Proteomes" id="UP000007015"/>
    </source>
</evidence>
<accession>B8AHI1</accession>
<dbReference type="AlphaFoldDB" id="B8AHI1"/>
<dbReference type="Proteomes" id="UP000007015">
    <property type="component" value="Chromosome 2"/>
</dbReference>
<keyword evidence="2" id="KW-1185">Reference proteome</keyword>
<gene>
    <name evidence="1" type="ORF">OsI_07139</name>
</gene>
<sequence length="255" mass="27247">MSCPRNCTEYLMGIGLEHNHSLTGVTNGIEDNRQTLGVRQLGMVRGVAVRGTNGFLSSYQLHRDSGYAGIGHLRNHDEIGLGVGDRAFHRTHGGCDLKRDLGDDVRVMNLVLTIPKLQDDRRSSPLVVVDGSRCCARAAAIGALRRTGDTAAVDPTMVANLRDVIGSLNGKTFYLACDSQIVAAAAGDNDPGMFHLRPQPSLLAGFLDKVASAINALEELLRKVIPALAAYEHHVIFLKRAQQKEAVGAVDGGGS</sequence>
<organism evidence="1 2">
    <name type="scientific">Oryza sativa subsp. indica</name>
    <name type="common">Rice</name>
    <dbReference type="NCBI Taxonomy" id="39946"/>
    <lineage>
        <taxon>Eukaryota</taxon>
        <taxon>Viridiplantae</taxon>
        <taxon>Streptophyta</taxon>
        <taxon>Embryophyta</taxon>
        <taxon>Tracheophyta</taxon>
        <taxon>Spermatophyta</taxon>
        <taxon>Magnoliopsida</taxon>
        <taxon>Liliopsida</taxon>
        <taxon>Poales</taxon>
        <taxon>Poaceae</taxon>
        <taxon>BOP clade</taxon>
        <taxon>Oryzoideae</taxon>
        <taxon>Oryzeae</taxon>
        <taxon>Oryzinae</taxon>
        <taxon>Oryza</taxon>
        <taxon>Oryza sativa</taxon>
    </lineage>
</organism>
<name>B8AHI1_ORYSI</name>
<protein>
    <submittedName>
        <fullName evidence="1">Uncharacterized protein</fullName>
    </submittedName>
</protein>
<dbReference type="HOGENOM" id="CLU_1091491_0_0_1"/>
<evidence type="ECO:0000313" key="1">
    <source>
        <dbReference type="EMBL" id="EEC73127.1"/>
    </source>
</evidence>
<proteinExistence type="predicted"/>
<dbReference type="Gramene" id="BGIOSGA008171-TA">
    <property type="protein sequence ID" value="BGIOSGA008171-PA"/>
    <property type="gene ID" value="BGIOSGA008171"/>
</dbReference>
<reference evidence="1 2" key="1">
    <citation type="journal article" date="2005" name="PLoS Biol.">
        <title>The genomes of Oryza sativa: a history of duplications.</title>
        <authorList>
            <person name="Yu J."/>
            <person name="Wang J."/>
            <person name="Lin W."/>
            <person name="Li S."/>
            <person name="Li H."/>
            <person name="Zhou J."/>
            <person name="Ni P."/>
            <person name="Dong W."/>
            <person name="Hu S."/>
            <person name="Zeng C."/>
            <person name="Zhang J."/>
            <person name="Zhang Y."/>
            <person name="Li R."/>
            <person name="Xu Z."/>
            <person name="Li S."/>
            <person name="Li X."/>
            <person name="Zheng H."/>
            <person name="Cong L."/>
            <person name="Lin L."/>
            <person name="Yin J."/>
            <person name="Geng J."/>
            <person name="Li G."/>
            <person name="Shi J."/>
            <person name="Liu J."/>
            <person name="Lv H."/>
            <person name="Li J."/>
            <person name="Wang J."/>
            <person name="Deng Y."/>
            <person name="Ran L."/>
            <person name="Shi X."/>
            <person name="Wang X."/>
            <person name="Wu Q."/>
            <person name="Li C."/>
            <person name="Ren X."/>
            <person name="Wang J."/>
            <person name="Wang X."/>
            <person name="Li D."/>
            <person name="Liu D."/>
            <person name="Zhang X."/>
            <person name="Ji Z."/>
            <person name="Zhao W."/>
            <person name="Sun Y."/>
            <person name="Zhang Z."/>
            <person name="Bao J."/>
            <person name="Han Y."/>
            <person name="Dong L."/>
            <person name="Ji J."/>
            <person name="Chen P."/>
            <person name="Wu S."/>
            <person name="Liu J."/>
            <person name="Xiao Y."/>
            <person name="Bu D."/>
            <person name="Tan J."/>
            <person name="Yang L."/>
            <person name="Ye C."/>
            <person name="Zhang J."/>
            <person name="Xu J."/>
            <person name="Zhou Y."/>
            <person name="Yu Y."/>
            <person name="Zhang B."/>
            <person name="Zhuang S."/>
            <person name="Wei H."/>
            <person name="Liu B."/>
            <person name="Lei M."/>
            <person name="Yu H."/>
            <person name="Li Y."/>
            <person name="Xu H."/>
            <person name="Wei S."/>
            <person name="He X."/>
            <person name="Fang L."/>
            <person name="Zhang Z."/>
            <person name="Zhang Y."/>
            <person name="Huang X."/>
            <person name="Su Z."/>
            <person name="Tong W."/>
            <person name="Li J."/>
            <person name="Tong Z."/>
            <person name="Li S."/>
            <person name="Ye J."/>
            <person name="Wang L."/>
            <person name="Fang L."/>
            <person name="Lei T."/>
            <person name="Chen C."/>
            <person name="Chen H."/>
            <person name="Xu Z."/>
            <person name="Li H."/>
            <person name="Huang H."/>
            <person name="Zhang F."/>
            <person name="Xu H."/>
            <person name="Li N."/>
            <person name="Zhao C."/>
            <person name="Li S."/>
            <person name="Dong L."/>
            <person name="Huang Y."/>
            <person name="Li L."/>
            <person name="Xi Y."/>
            <person name="Qi Q."/>
            <person name="Li W."/>
            <person name="Zhang B."/>
            <person name="Hu W."/>
            <person name="Zhang Y."/>
            <person name="Tian X."/>
            <person name="Jiao Y."/>
            <person name="Liang X."/>
            <person name="Jin J."/>
            <person name="Gao L."/>
            <person name="Zheng W."/>
            <person name="Hao B."/>
            <person name="Liu S."/>
            <person name="Wang W."/>
            <person name="Yuan L."/>
            <person name="Cao M."/>
            <person name="McDermott J."/>
            <person name="Samudrala R."/>
            <person name="Wang J."/>
            <person name="Wong G.K."/>
            <person name="Yang H."/>
        </authorList>
    </citation>
    <scope>NUCLEOTIDE SEQUENCE [LARGE SCALE GENOMIC DNA]</scope>
    <source>
        <strain evidence="2">cv. 93-11</strain>
    </source>
</reference>